<evidence type="ECO:0000313" key="1">
    <source>
        <dbReference type="EMBL" id="EEX68649.1"/>
    </source>
</evidence>
<protein>
    <submittedName>
        <fullName evidence="1">Uncharacterized protein</fullName>
    </submittedName>
</protein>
<dbReference type="Proteomes" id="UP000003671">
    <property type="component" value="Unassembled WGS sequence"/>
</dbReference>
<keyword evidence="2" id="KW-1185">Reference proteome</keyword>
<name>C9KNM5_9FIRM</name>
<accession>C9KNM5</accession>
<reference evidence="1" key="1">
    <citation type="submission" date="2009-09" db="EMBL/GenBank/DDBJ databases">
        <authorList>
            <person name="Weinstock G."/>
            <person name="Sodergren E."/>
            <person name="Clifton S."/>
            <person name="Fulton L."/>
            <person name="Fulton B."/>
            <person name="Courtney L."/>
            <person name="Fronick C."/>
            <person name="Harrison M."/>
            <person name="Strong C."/>
            <person name="Farmer C."/>
            <person name="Delahaunty K."/>
            <person name="Markovic C."/>
            <person name="Hall O."/>
            <person name="Minx P."/>
            <person name="Tomlinson C."/>
            <person name="Mitreva M."/>
            <person name="Nelson J."/>
            <person name="Hou S."/>
            <person name="Wollam A."/>
            <person name="Pepin K.H."/>
            <person name="Johnson M."/>
            <person name="Bhonagiri V."/>
            <person name="Nash W.E."/>
            <person name="Warren W."/>
            <person name="Chinwalla A."/>
            <person name="Mardis E.R."/>
            <person name="Wilson R.K."/>
        </authorList>
    </citation>
    <scope>NUCLEOTIDE SEQUENCE [LARGE SCALE GENOMIC DNA]</scope>
    <source>
        <strain evidence="1">DSM 20544</strain>
    </source>
</reference>
<dbReference type="AlphaFoldDB" id="C9KNM5"/>
<proteinExistence type="predicted"/>
<dbReference type="EMBL" id="ABWK02000017">
    <property type="protein sequence ID" value="EEX68649.1"/>
    <property type="molecule type" value="Genomic_DNA"/>
</dbReference>
<gene>
    <name evidence="1" type="ORF">MITSMUL_04715</name>
</gene>
<dbReference type="HOGENOM" id="CLU_3170305_0_0_9"/>
<comment type="caution">
    <text evidence="1">The sequence shown here is derived from an EMBL/GenBank/DDBJ whole genome shotgun (WGS) entry which is preliminary data.</text>
</comment>
<dbReference type="STRING" id="500635.MITSMUL_04715"/>
<evidence type="ECO:0000313" key="2">
    <source>
        <dbReference type="Proteomes" id="UP000003671"/>
    </source>
</evidence>
<sequence>MSLPKYNIMGQMKKQLFLSISCKQSEGNDIMKEIFGECTAAAEAAAS</sequence>
<organism evidence="1 2">
    <name type="scientific">Mitsuokella multacida DSM 20544</name>
    <dbReference type="NCBI Taxonomy" id="500635"/>
    <lineage>
        <taxon>Bacteria</taxon>
        <taxon>Bacillati</taxon>
        <taxon>Bacillota</taxon>
        <taxon>Negativicutes</taxon>
        <taxon>Selenomonadales</taxon>
        <taxon>Selenomonadaceae</taxon>
        <taxon>Mitsuokella</taxon>
    </lineage>
</organism>